<evidence type="ECO:0000313" key="2">
    <source>
        <dbReference type="EMBL" id="MDT0270482.1"/>
    </source>
</evidence>
<evidence type="ECO:0000313" key="3">
    <source>
        <dbReference type="Proteomes" id="UP001183410"/>
    </source>
</evidence>
<dbReference type="Pfam" id="PF11066">
    <property type="entry name" value="DUF2867"/>
    <property type="match status" value="1"/>
</dbReference>
<sequence length="214" mass="23725">MRLPNAAHTSLPWRVHEIAGDFRVDDVWALPTPGGPDDLHHLVTLMANGGKEPAERPGEAAAVEPGAAPEPGITSPVYRALFAIRWRLGRWFGWDRPGSGLDGRVSSLRERLPADLRAAPRGPDFRSVPFTSVYQLPNEWAAELANRTVHTVLHVGWVSDGAGGYRGQMAVLVKRNGRFGAVYMAAIRPFRHLGVYPALFRAIDRRWRATTPRR</sequence>
<accession>A0ABU2JZW0</accession>
<dbReference type="Proteomes" id="UP001183410">
    <property type="component" value="Unassembled WGS sequence"/>
</dbReference>
<evidence type="ECO:0000256" key="1">
    <source>
        <dbReference type="SAM" id="MobiDB-lite"/>
    </source>
</evidence>
<name>A0ABU2JZW0_9ACTN</name>
<organism evidence="2 3">
    <name type="scientific">Streptomyces chisholmiae</name>
    <dbReference type="NCBI Taxonomy" id="3075540"/>
    <lineage>
        <taxon>Bacteria</taxon>
        <taxon>Bacillati</taxon>
        <taxon>Actinomycetota</taxon>
        <taxon>Actinomycetes</taxon>
        <taxon>Kitasatosporales</taxon>
        <taxon>Streptomycetaceae</taxon>
        <taxon>Streptomyces</taxon>
    </lineage>
</organism>
<keyword evidence="3" id="KW-1185">Reference proteome</keyword>
<proteinExistence type="predicted"/>
<feature type="region of interest" description="Disordered" evidence="1">
    <location>
        <begin position="50"/>
        <end position="69"/>
    </location>
</feature>
<protein>
    <submittedName>
        <fullName evidence="2">DUF2867 domain-containing protein</fullName>
    </submittedName>
</protein>
<feature type="compositionally biased region" description="Low complexity" evidence="1">
    <location>
        <begin position="59"/>
        <end position="69"/>
    </location>
</feature>
<gene>
    <name evidence="2" type="ORF">RM844_29845</name>
</gene>
<dbReference type="EMBL" id="JAVREO010000028">
    <property type="protein sequence ID" value="MDT0270482.1"/>
    <property type="molecule type" value="Genomic_DNA"/>
</dbReference>
<reference evidence="3" key="1">
    <citation type="submission" date="2023-07" db="EMBL/GenBank/DDBJ databases">
        <title>30 novel species of actinomycetes from the DSMZ collection.</title>
        <authorList>
            <person name="Nouioui I."/>
        </authorList>
    </citation>
    <scope>NUCLEOTIDE SEQUENCE [LARGE SCALE GENOMIC DNA]</scope>
    <source>
        <strain evidence="3">DSM 44915</strain>
    </source>
</reference>
<dbReference type="InterPro" id="IPR021295">
    <property type="entry name" value="DUF2867"/>
</dbReference>
<comment type="caution">
    <text evidence="2">The sequence shown here is derived from an EMBL/GenBank/DDBJ whole genome shotgun (WGS) entry which is preliminary data.</text>
</comment>
<dbReference type="RefSeq" id="WP_311670548.1">
    <property type="nucleotide sequence ID" value="NZ_JAVREO010000028.1"/>
</dbReference>